<proteinExistence type="predicted"/>
<gene>
    <name evidence="2" type="ORF">JX265_011891</name>
</gene>
<sequence>MPRKSVLVTGANGYIGSAVCRAFVRAGWQVFGLVRRLDAAGGLEADEITPIVGSLSDLSFLDSLFDHTKTFEVIVGCTEPPDYASHFHEAMAMFRRVAEVSNSSHVRPLVLWTSGCKDYGTTAVDGDPDLGPHTEVSPLNTPAVLSARATYSLKVLEQTDLFDATVLRPTNVFGYSSSYYGVIFEYAAKVVANGAKSLRIADVDPRSIMHAMHVDDCAEAYVALAEHGDRAAVFGQCFNISASEYETAEAVAEALAREYGLSSGAEFVAGSENSGNPSMAPALLPLLGFSQWVGSDKIRDVTGWTDRRPLFSQNLSVYRRSYEAAVRAGHEDIARIQGRQEFIKSALQNQ</sequence>
<dbReference type="Gene3D" id="3.40.50.720">
    <property type="entry name" value="NAD(P)-binding Rossmann-like Domain"/>
    <property type="match status" value="1"/>
</dbReference>
<dbReference type="Proteomes" id="UP000829685">
    <property type="component" value="Unassembled WGS sequence"/>
</dbReference>
<dbReference type="Pfam" id="PF01370">
    <property type="entry name" value="Epimerase"/>
    <property type="match status" value="1"/>
</dbReference>
<dbReference type="GO" id="GO:0005737">
    <property type="term" value="C:cytoplasm"/>
    <property type="evidence" value="ECO:0007669"/>
    <property type="project" value="TreeGrafter"/>
</dbReference>
<reference evidence="2" key="1">
    <citation type="submission" date="2021-03" db="EMBL/GenBank/DDBJ databases">
        <title>Revisited historic fungal species revealed as producer of novel bioactive compounds through whole genome sequencing and comparative genomics.</title>
        <authorList>
            <person name="Vignolle G.A."/>
            <person name="Hochenegger N."/>
            <person name="Mach R.L."/>
            <person name="Mach-Aigner A.R."/>
            <person name="Javad Rahimi M."/>
            <person name="Salim K.A."/>
            <person name="Chan C.M."/>
            <person name="Lim L.B.L."/>
            <person name="Cai F."/>
            <person name="Druzhinina I.S."/>
            <person name="U'Ren J.M."/>
            <person name="Derntl C."/>
        </authorList>
    </citation>
    <scope>NUCLEOTIDE SEQUENCE</scope>
    <source>
        <strain evidence="2">TUCIM 5799</strain>
    </source>
</reference>
<dbReference type="AlphaFoldDB" id="A0A9Q0AJ00"/>
<evidence type="ECO:0000313" key="3">
    <source>
        <dbReference type="Proteomes" id="UP000829685"/>
    </source>
</evidence>
<dbReference type="SUPFAM" id="SSF51735">
    <property type="entry name" value="NAD(P)-binding Rossmann-fold domains"/>
    <property type="match status" value="1"/>
</dbReference>
<protein>
    <recommendedName>
        <fullName evidence="1">NAD-dependent epimerase/dehydratase domain-containing protein</fullName>
    </recommendedName>
</protein>
<feature type="domain" description="NAD-dependent epimerase/dehydratase" evidence="1">
    <location>
        <begin position="6"/>
        <end position="232"/>
    </location>
</feature>
<dbReference type="InterPro" id="IPR036291">
    <property type="entry name" value="NAD(P)-bd_dom_sf"/>
</dbReference>
<keyword evidence="3" id="KW-1185">Reference proteome</keyword>
<comment type="caution">
    <text evidence="2">The sequence shown here is derived from an EMBL/GenBank/DDBJ whole genome shotgun (WGS) entry which is preliminary data.</text>
</comment>
<dbReference type="GO" id="GO:0004029">
    <property type="term" value="F:aldehyde dehydrogenase (NAD+) activity"/>
    <property type="evidence" value="ECO:0007669"/>
    <property type="project" value="TreeGrafter"/>
</dbReference>
<dbReference type="PANTHER" id="PTHR48079">
    <property type="entry name" value="PROTEIN YEEZ"/>
    <property type="match status" value="1"/>
</dbReference>
<dbReference type="EMBL" id="JAFIMR010000047">
    <property type="protein sequence ID" value="KAI1855994.1"/>
    <property type="molecule type" value="Genomic_DNA"/>
</dbReference>
<evidence type="ECO:0000259" key="1">
    <source>
        <dbReference type="Pfam" id="PF01370"/>
    </source>
</evidence>
<name>A0A9Q0AJ00_9PEZI</name>
<accession>A0A9Q0AJ00</accession>
<dbReference type="InterPro" id="IPR051783">
    <property type="entry name" value="NAD(P)-dependent_oxidoreduct"/>
</dbReference>
<dbReference type="PANTHER" id="PTHR48079:SF6">
    <property type="entry name" value="NAD(P)-BINDING DOMAIN-CONTAINING PROTEIN-RELATED"/>
    <property type="match status" value="1"/>
</dbReference>
<dbReference type="InterPro" id="IPR001509">
    <property type="entry name" value="Epimerase_deHydtase"/>
</dbReference>
<evidence type="ECO:0000313" key="2">
    <source>
        <dbReference type="EMBL" id="KAI1855994.1"/>
    </source>
</evidence>
<organism evidence="2 3">
    <name type="scientific">Neoarthrinium moseri</name>
    <dbReference type="NCBI Taxonomy" id="1658444"/>
    <lineage>
        <taxon>Eukaryota</taxon>
        <taxon>Fungi</taxon>
        <taxon>Dikarya</taxon>
        <taxon>Ascomycota</taxon>
        <taxon>Pezizomycotina</taxon>
        <taxon>Sordariomycetes</taxon>
        <taxon>Xylariomycetidae</taxon>
        <taxon>Amphisphaeriales</taxon>
        <taxon>Apiosporaceae</taxon>
        <taxon>Neoarthrinium</taxon>
    </lineage>
</organism>